<dbReference type="PANTHER" id="PTHR30619">
    <property type="entry name" value="DNA INTERNALIZATION/COMPETENCE PROTEIN COMEC/REC2"/>
    <property type="match status" value="1"/>
</dbReference>
<reference evidence="1 2" key="1">
    <citation type="submission" date="2024-02" db="EMBL/GenBank/DDBJ databases">
        <title>Rubritalea halochordaticola NBRC 107102.</title>
        <authorList>
            <person name="Ichikawa N."/>
            <person name="Katano-Makiyama Y."/>
            <person name="Hidaka K."/>
        </authorList>
    </citation>
    <scope>NUCLEOTIDE SEQUENCE [LARGE SCALE GENOMIC DNA]</scope>
    <source>
        <strain evidence="1 2">NBRC 107102</strain>
    </source>
</reference>
<evidence type="ECO:0000313" key="1">
    <source>
        <dbReference type="EMBL" id="GAA5494092.1"/>
    </source>
</evidence>
<organism evidence="1 2">
    <name type="scientific">Rubritalea halochordaticola</name>
    <dbReference type="NCBI Taxonomy" id="714537"/>
    <lineage>
        <taxon>Bacteria</taxon>
        <taxon>Pseudomonadati</taxon>
        <taxon>Verrucomicrobiota</taxon>
        <taxon>Verrucomicrobiia</taxon>
        <taxon>Verrucomicrobiales</taxon>
        <taxon>Rubritaleaceae</taxon>
        <taxon>Rubritalea</taxon>
    </lineage>
</organism>
<dbReference type="SUPFAM" id="SSF56281">
    <property type="entry name" value="Metallo-hydrolase/oxidoreductase"/>
    <property type="match status" value="1"/>
</dbReference>
<dbReference type="InterPro" id="IPR036866">
    <property type="entry name" value="RibonucZ/Hydroxyglut_hydro"/>
</dbReference>
<proteinExistence type="predicted"/>
<keyword evidence="2" id="KW-1185">Reference proteome</keyword>
<evidence type="ECO:0000313" key="2">
    <source>
        <dbReference type="Proteomes" id="UP001424741"/>
    </source>
</evidence>
<protein>
    <recommendedName>
        <fullName evidence="3">MBL fold metallo-hydrolase</fullName>
    </recommendedName>
</protein>
<name>A0ABP9V0G9_9BACT</name>
<dbReference type="EMBL" id="BAABRL010000001">
    <property type="protein sequence ID" value="GAA5494092.1"/>
    <property type="molecule type" value="Genomic_DNA"/>
</dbReference>
<dbReference type="PANTHER" id="PTHR30619:SF1">
    <property type="entry name" value="RECOMBINATION PROTEIN 2"/>
    <property type="match status" value="1"/>
</dbReference>
<sequence>MFVMTKLIFYPLNNADCCLVKLNGGKTILYDYANTGSEEACDLPEWLKADLDGKEEIDVVAFSHSDQDHVKGAKDFFYMEWATKYQSDDRIKIKELWVPADMITERHPYEDESARVLREEARYRLKQGTGVKVFSRPGRLEDWLKANGLTVESRASCIVNAGNIINTFNLASDGIEIFAHAPFSMMDGEEVIDKNTNSLVHHLRIEEGLTTFDVLMCADAVQSTLDGIVTQTKKYRNEDRLAWDIMKVAHHCSSKSLNDTEKGQDETEPSENIKWLLEQAKDKAVQVMTCKRIPDEDTDQPPHKQAHKTYVNTSTQVGGEILVTMDKHLKRTVIELDECGYVIKRNELGAAAILTSTAAPKVG</sequence>
<dbReference type="InterPro" id="IPR052159">
    <property type="entry name" value="Competence_DNA_uptake"/>
</dbReference>
<gene>
    <name evidence="1" type="ORF">Rhal01_00248</name>
</gene>
<accession>A0ABP9V0G9</accession>
<dbReference type="Gene3D" id="3.60.15.10">
    <property type="entry name" value="Ribonuclease Z/Hydroxyacylglutathione hydrolase-like"/>
    <property type="match status" value="1"/>
</dbReference>
<dbReference type="Proteomes" id="UP001424741">
    <property type="component" value="Unassembled WGS sequence"/>
</dbReference>
<comment type="caution">
    <text evidence="1">The sequence shown here is derived from an EMBL/GenBank/DDBJ whole genome shotgun (WGS) entry which is preliminary data.</text>
</comment>
<evidence type="ECO:0008006" key="3">
    <source>
        <dbReference type="Google" id="ProtNLM"/>
    </source>
</evidence>